<name>A0A0V0GQI7_SOLCH</name>
<protein>
    <submittedName>
        <fullName evidence="1">Putative ovule protein</fullName>
    </submittedName>
</protein>
<dbReference type="EMBL" id="GEDG01033757">
    <property type="protein sequence ID" value="JAP10093.1"/>
    <property type="molecule type" value="Transcribed_RNA"/>
</dbReference>
<sequence>MFKIESLYNSHSKYVYISNKLITCYAFIVGEMDILRKIVKHEKGLRRIFQIMLNKRGVLEGHLVLVPK</sequence>
<reference evidence="1" key="1">
    <citation type="submission" date="2015-12" db="EMBL/GenBank/DDBJ databases">
        <title>Gene expression during late stages of embryo sac development: a critical building block for successful pollen-pistil interactions.</title>
        <authorList>
            <person name="Liu Y."/>
            <person name="Joly V."/>
            <person name="Sabar M."/>
            <person name="Matton D.P."/>
        </authorList>
    </citation>
    <scope>NUCLEOTIDE SEQUENCE</scope>
</reference>
<dbReference type="AlphaFoldDB" id="A0A0V0GQI7"/>
<proteinExistence type="predicted"/>
<organism evidence="1">
    <name type="scientific">Solanum chacoense</name>
    <name type="common">Chaco potato</name>
    <dbReference type="NCBI Taxonomy" id="4108"/>
    <lineage>
        <taxon>Eukaryota</taxon>
        <taxon>Viridiplantae</taxon>
        <taxon>Streptophyta</taxon>
        <taxon>Embryophyta</taxon>
        <taxon>Tracheophyta</taxon>
        <taxon>Spermatophyta</taxon>
        <taxon>Magnoliopsida</taxon>
        <taxon>eudicotyledons</taxon>
        <taxon>Gunneridae</taxon>
        <taxon>Pentapetalae</taxon>
        <taxon>asterids</taxon>
        <taxon>lamiids</taxon>
        <taxon>Solanales</taxon>
        <taxon>Solanaceae</taxon>
        <taxon>Solanoideae</taxon>
        <taxon>Solaneae</taxon>
        <taxon>Solanum</taxon>
    </lineage>
</organism>
<evidence type="ECO:0000313" key="1">
    <source>
        <dbReference type="EMBL" id="JAP10093.1"/>
    </source>
</evidence>
<accession>A0A0V0GQI7</accession>